<dbReference type="PANTHER" id="PTHR21581">
    <property type="entry name" value="D-ALANYL-D-ALANINE CARBOXYPEPTIDASE"/>
    <property type="match status" value="1"/>
</dbReference>
<reference evidence="12" key="1">
    <citation type="submission" date="2017-04" db="EMBL/GenBank/DDBJ databases">
        <authorList>
            <person name="Varghese N."/>
            <person name="Submissions S."/>
        </authorList>
    </citation>
    <scope>NUCLEOTIDE SEQUENCE [LARGE SCALE GENOMIC DNA]</scope>
    <source>
        <strain evidence="12">DSM 9293</strain>
    </source>
</reference>
<dbReference type="OrthoDB" id="9791132at2"/>
<dbReference type="InterPro" id="IPR018044">
    <property type="entry name" value="Peptidase_S11"/>
</dbReference>
<evidence type="ECO:0000256" key="1">
    <source>
        <dbReference type="ARBA" id="ARBA00007164"/>
    </source>
</evidence>
<evidence type="ECO:0000256" key="5">
    <source>
        <dbReference type="ARBA" id="ARBA00022984"/>
    </source>
</evidence>
<dbReference type="STRING" id="28034.BFX07_03060"/>
<keyword evidence="3" id="KW-0378">Hydrolase</keyword>
<feature type="active site" description="Proton acceptor" evidence="7">
    <location>
        <position position="80"/>
    </location>
</feature>
<evidence type="ECO:0000313" key="12">
    <source>
        <dbReference type="Proteomes" id="UP000192660"/>
    </source>
</evidence>
<feature type="binding site" evidence="8">
    <location>
        <position position="245"/>
    </location>
    <ligand>
        <name>substrate</name>
    </ligand>
</feature>
<comment type="similarity">
    <text evidence="1 9">Belongs to the peptidase S11 family.</text>
</comment>
<dbReference type="GO" id="GO:0009002">
    <property type="term" value="F:serine-type D-Ala-D-Ala carboxypeptidase activity"/>
    <property type="evidence" value="ECO:0007669"/>
    <property type="project" value="InterPro"/>
</dbReference>
<organism evidence="11 12">
    <name type="scientific">Sulfobacillus thermosulfidooxidans (strain DSM 9293 / VKM B-1269 / AT-1)</name>
    <dbReference type="NCBI Taxonomy" id="929705"/>
    <lineage>
        <taxon>Bacteria</taxon>
        <taxon>Bacillati</taxon>
        <taxon>Bacillota</taxon>
        <taxon>Clostridia</taxon>
        <taxon>Eubacteriales</taxon>
        <taxon>Clostridiales Family XVII. Incertae Sedis</taxon>
        <taxon>Sulfobacillus</taxon>
    </lineage>
</organism>
<keyword evidence="5" id="KW-0573">Peptidoglycan synthesis</keyword>
<sequence length="392" mass="41516">MAKWTYLAGIGVVVIGALGIQIGRPVGAATLTSTLTPPHMTASLQMDWPSGPESYLAVSPGGEVGAAGADQPIPVGSVTKMMTAYLLLQKYPLGLYSPGPSVTITAHDVHEYQQDILSQQSVAKVVQGEKLSERKILEGLLVASGNNIAHIAANWVSGSSQAFTQLMNQEAKKLGLHHTHFVGPSGLNPGNVSTPRDETIIAEKAMQIPVFRQIVAMPQISWPDSSRPIENFNYVVGHDGITGVKTGSTLAAGGCFVFSAPRTIGSHTVTIFGAVLGQQGTKQLPQLQSALNDGVSLINQLTAQLKPVSLVQKGQVVGRIQAPWTHSVSLIANQSVSTVMWPGEHVQERIHWSGGQTGSLSITAGSQHWSIPLMLSAPLSQPSLIYRLTRGL</sequence>
<keyword evidence="2" id="KW-0732">Signal</keyword>
<accession>A0A1W1W7F3</accession>
<keyword evidence="6" id="KW-0961">Cell wall biogenesis/degradation</keyword>
<dbReference type="PANTHER" id="PTHR21581:SF33">
    <property type="entry name" value="D-ALANYL-D-ALANINE CARBOXYPEPTIDASE DACB"/>
    <property type="match status" value="1"/>
</dbReference>
<dbReference type="Proteomes" id="UP000192660">
    <property type="component" value="Unassembled WGS sequence"/>
</dbReference>
<evidence type="ECO:0000313" key="11">
    <source>
        <dbReference type="EMBL" id="SMC02208.1"/>
    </source>
</evidence>
<dbReference type="GO" id="GO:0071555">
    <property type="term" value="P:cell wall organization"/>
    <property type="evidence" value="ECO:0007669"/>
    <property type="project" value="UniProtKB-KW"/>
</dbReference>
<evidence type="ECO:0000256" key="2">
    <source>
        <dbReference type="ARBA" id="ARBA00022729"/>
    </source>
</evidence>
<feature type="domain" description="Peptidase S11 D-alanyl-D-alanine carboxypeptidase A N-terminal" evidence="10">
    <location>
        <begin position="68"/>
        <end position="262"/>
    </location>
</feature>
<proteinExistence type="inferred from homology"/>
<dbReference type="SUPFAM" id="SSF56601">
    <property type="entry name" value="beta-lactamase/transpeptidase-like"/>
    <property type="match status" value="1"/>
</dbReference>
<dbReference type="InterPro" id="IPR012338">
    <property type="entry name" value="Beta-lactam/transpept-like"/>
</dbReference>
<dbReference type="PRINTS" id="PR00725">
    <property type="entry name" value="DADACBPTASE1"/>
</dbReference>
<evidence type="ECO:0000256" key="4">
    <source>
        <dbReference type="ARBA" id="ARBA00022960"/>
    </source>
</evidence>
<protein>
    <submittedName>
        <fullName evidence="11">D-alanyl-D-alanine carboxypeptidase (Penicillin-binding protein 5/6)</fullName>
    </submittedName>
</protein>
<evidence type="ECO:0000256" key="7">
    <source>
        <dbReference type="PIRSR" id="PIRSR618044-1"/>
    </source>
</evidence>
<feature type="active site" evidence="7">
    <location>
        <position position="144"/>
    </location>
</feature>
<keyword evidence="11" id="KW-0121">Carboxypeptidase</keyword>
<keyword evidence="4" id="KW-0133">Cell shape</keyword>
<dbReference type="RefSeq" id="WP_020376300.1">
    <property type="nucleotide sequence ID" value="NZ_FWWY01000001.1"/>
</dbReference>
<keyword evidence="11" id="KW-0645">Protease</keyword>
<dbReference type="Pfam" id="PF00768">
    <property type="entry name" value="Peptidase_S11"/>
    <property type="match status" value="1"/>
</dbReference>
<dbReference type="GO" id="GO:0008360">
    <property type="term" value="P:regulation of cell shape"/>
    <property type="evidence" value="ECO:0007669"/>
    <property type="project" value="UniProtKB-KW"/>
</dbReference>
<evidence type="ECO:0000256" key="9">
    <source>
        <dbReference type="RuleBase" id="RU004016"/>
    </source>
</evidence>
<dbReference type="GO" id="GO:0009252">
    <property type="term" value="P:peptidoglycan biosynthetic process"/>
    <property type="evidence" value="ECO:0007669"/>
    <property type="project" value="UniProtKB-KW"/>
</dbReference>
<feature type="active site" description="Acyl-ester intermediate" evidence="7">
    <location>
        <position position="77"/>
    </location>
</feature>
<evidence type="ECO:0000256" key="6">
    <source>
        <dbReference type="ARBA" id="ARBA00023316"/>
    </source>
</evidence>
<keyword evidence="12" id="KW-1185">Reference proteome</keyword>
<name>A0A1W1W7F3_SULTA</name>
<gene>
    <name evidence="11" type="ORF">SAMN00768000_0426</name>
</gene>
<evidence type="ECO:0000259" key="10">
    <source>
        <dbReference type="Pfam" id="PF00768"/>
    </source>
</evidence>
<dbReference type="AlphaFoldDB" id="A0A1W1W7F3"/>
<dbReference type="Gene3D" id="3.40.710.10">
    <property type="entry name" value="DD-peptidase/beta-lactamase superfamily"/>
    <property type="match status" value="1"/>
</dbReference>
<dbReference type="GO" id="GO:0006508">
    <property type="term" value="P:proteolysis"/>
    <property type="evidence" value="ECO:0007669"/>
    <property type="project" value="InterPro"/>
</dbReference>
<dbReference type="InterPro" id="IPR001967">
    <property type="entry name" value="Peptidase_S11_N"/>
</dbReference>
<dbReference type="EMBL" id="FWWY01000001">
    <property type="protein sequence ID" value="SMC02208.1"/>
    <property type="molecule type" value="Genomic_DNA"/>
</dbReference>
<evidence type="ECO:0000256" key="8">
    <source>
        <dbReference type="PIRSR" id="PIRSR618044-2"/>
    </source>
</evidence>
<evidence type="ECO:0000256" key="3">
    <source>
        <dbReference type="ARBA" id="ARBA00022801"/>
    </source>
</evidence>